<dbReference type="GO" id="GO:0046872">
    <property type="term" value="F:metal ion binding"/>
    <property type="evidence" value="ECO:0007669"/>
    <property type="project" value="UniProtKB-KW"/>
</dbReference>
<dbReference type="PANTHER" id="PTHR30471:SF3">
    <property type="entry name" value="UPF0758 PROTEIN YEES-RELATED"/>
    <property type="match status" value="1"/>
</dbReference>
<proteinExistence type="predicted"/>
<keyword evidence="3" id="KW-0378">Hydrolase</keyword>
<evidence type="ECO:0000256" key="3">
    <source>
        <dbReference type="ARBA" id="ARBA00022801"/>
    </source>
</evidence>
<dbReference type="CDD" id="cd08071">
    <property type="entry name" value="MPN_DUF2466"/>
    <property type="match status" value="1"/>
</dbReference>
<dbReference type="NCBIfam" id="NF000642">
    <property type="entry name" value="PRK00024.1"/>
    <property type="match status" value="1"/>
</dbReference>
<evidence type="ECO:0000256" key="4">
    <source>
        <dbReference type="ARBA" id="ARBA00022833"/>
    </source>
</evidence>
<organism evidence="7">
    <name type="scientific">bioreactor metagenome</name>
    <dbReference type="NCBI Taxonomy" id="1076179"/>
    <lineage>
        <taxon>unclassified sequences</taxon>
        <taxon>metagenomes</taxon>
        <taxon>ecological metagenomes</taxon>
    </lineage>
</organism>
<keyword evidence="5" id="KW-0482">Metalloprotease</keyword>
<dbReference type="Gene3D" id="1.10.150.20">
    <property type="entry name" value="5' to 3' exonuclease, C-terminal subdomain"/>
    <property type="match status" value="1"/>
</dbReference>
<dbReference type="InterPro" id="IPR025657">
    <property type="entry name" value="RadC_JAB"/>
</dbReference>
<dbReference type="PROSITE" id="PS50249">
    <property type="entry name" value="MPN"/>
    <property type="match status" value="1"/>
</dbReference>
<feature type="domain" description="MPN" evidence="6">
    <location>
        <begin position="104"/>
        <end position="226"/>
    </location>
</feature>
<evidence type="ECO:0000256" key="1">
    <source>
        <dbReference type="ARBA" id="ARBA00022670"/>
    </source>
</evidence>
<dbReference type="SUPFAM" id="SSF47781">
    <property type="entry name" value="RuvA domain 2-like"/>
    <property type="match status" value="1"/>
</dbReference>
<evidence type="ECO:0000256" key="2">
    <source>
        <dbReference type="ARBA" id="ARBA00022723"/>
    </source>
</evidence>
<dbReference type="InterPro" id="IPR037518">
    <property type="entry name" value="MPN"/>
</dbReference>
<dbReference type="AlphaFoldDB" id="A0A644X664"/>
<dbReference type="Gene3D" id="3.40.140.10">
    <property type="entry name" value="Cytidine Deaminase, domain 2"/>
    <property type="match status" value="1"/>
</dbReference>
<gene>
    <name evidence="7" type="ORF">SDC9_58006</name>
</gene>
<name>A0A644X664_9ZZZZ</name>
<evidence type="ECO:0000259" key="6">
    <source>
        <dbReference type="PROSITE" id="PS50249"/>
    </source>
</evidence>
<dbReference type="InterPro" id="IPR001405">
    <property type="entry name" value="UPF0758"/>
</dbReference>
<accession>A0A644X664</accession>
<dbReference type="InterPro" id="IPR046778">
    <property type="entry name" value="UPF0758_N"/>
</dbReference>
<dbReference type="EMBL" id="VSSQ01001860">
    <property type="protein sequence ID" value="MPM11656.1"/>
    <property type="molecule type" value="Genomic_DNA"/>
</dbReference>
<dbReference type="InterPro" id="IPR010994">
    <property type="entry name" value="RuvA_2-like"/>
</dbReference>
<dbReference type="NCBIfam" id="TIGR00608">
    <property type="entry name" value="radc"/>
    <property type="match status" value="1"/>
</dbReference>
<comment type="caution">
    <text evidence="7">The sequence shown here is derived from an EMBL/GenBank/DDBJ whole genome shotgun (WGS) entry which is preliminary data.</text>
</comment>
<keyword evidence="1" id="KW-0645">Protease</keyword>
<keyword evidence="2" id="KW-0479">Metal-binding</keyword>
<evidence type="ECO:0000313" key="7">
    <source>
        <dbReference type="EMBL" id="MPM11656.1"/>
    </source>
</evidence>
<dbReference type="GO" id="GO:0008237">
    <property type="term" value="F:metallopeptidase activity"/>
    <property type="evidence" value="ECO:0007669"/>
    <property type="project" value="UniProtKB-KW"/>
</dbReference>
<evidence type="ECO:0000256" key="5">
    <source>
        <dbReference type="ARBA" id="ARBA00023049"/>
    </source>
</evidence>
<dbReference type="GO" id="GO:0006508">
    <property type="term" value="P:proteolysis"/>
    <property type="evidence" value="ECO:0007669"/>
    <property type="project" value="UniProtKB-KW"/>
</dbReference>
<protein>
    <recommendedName>
        <fullName evidence="6">MPN domain-containing protein</fullName>
    </recommendedName>
</protein>
<sequence>MTTEHYIGHRKRLRDRFEKSGFNGFHDYEVLEFLLTYIFKQIDVKPLAKELLFKFGSFSNVLDAPIEELENINGMGKVSALGISAFREIMAYYYQSHSKQSKVQITKMSSLIEILRANIGHKTNEVLFAVFLNAKNEVLASKELGEGTVSQSVAFPRKIIEESLKHKASSVILAHNHPGGIAHPSSQDELITEEIKNALALVDINLQDHIILADNEYYSFKRSNSLFKE</sequence>
<dbReference type="PANTHER" id="PTHR30471">
    <property type="entry name" value="DNA REPAIR PROTEIN RADC"/>
    <property type="match status" value="1"/>
</dbReference>
<dbReference type="Pfam" id="PF04002">
    <property type="entry name" value="RadC"/>
    <property type="match status" value="1"/>
</dbReference>
<dbReference type="Pfam" id="PF20582">
    <property type="entry name" value="UPF0758_N"/>
    <property type="match status" value="1"/>
</dbReference>
<reference evidence="7" key="1">
    <citation type="submission" date="2019-08" db="EMBL/GenBank/DDBJ databases">
        <authorList>
            <person name="Kucharzyk K."/>
            <person name="Murdoch R.W."/>
            <person name="Higgins S."/>
            <person name="Loffler F."/>
        </authorList>
    </citation>
    <scope>NUCLEOTIDE SEQUENCE</scope>
</reference>
<keyword evidence="4" id="KW-0862">Zinc</keyword>